<name>A0A5C7FFG7_9BACT</name>
<dbReference type="Gene3D" id="2.40.30.170">
    <property type="match status" value="1"/>
</dbReference>
<feature type="chain" id="PRO_5023056434" evidence="3">
    <location>
        <begin position="23"/>
        <end position="390"/>
    </location>
</feature>
<dbReference type="GO" id="GO:0015562">
    <property type="term" value="F:efflux transmembrane transporter activity"/>
    <property type="evidence" value="ECO:0007669"/>
    <property type="project" value="TreeGrafter"/>
</dbReference>
<dbReference type="Gene3D" id="2.40.50.100">
    <property type="match status" value="1"/>
</dbReference>
<organism evidence="5 6">
    <name type="scientific">Neolewinella aurantiaca</name>
    <dbReference type="NCBI Taxonomy" id="2602767"/>
    <lineage>
        <taxon>Bacteria</taxon>
        <taxon>Pseudomonadati</taxon>
        <taxon>Bacteroidota</taxon>
        <taxon>Saprospiria</taxon>
        <taxon>Saprospirales</taxon>
        <taxon>Lewinellaceae</taxon>
        <taxon>Neolewinella</taxon>
    </lineage>
</organism>
<comment type="similarity">
    <text evidence="1">Belongs to the membrane fusion protein (MFP) (TC 8.A.1) family.</text>
</comment>
<sequence length="390" mass="42909">MKTIYNFLPLLLLTFLASCGSAPDETVPTDLPGKKEFLKTKKAELRALTQEVEALEKEIFTADPSLAPKGALVAYETVTTSSFEDFAEVQATVRASESAFASPELPGRIVSMKFEEGDAIRKGDLVAVIDVENITTQRAELEKAAELAKDIYERQQRLWDQKIGSEVQFLQAKNNYERTQKQLATIDVQTAKKNVYAPISGTVDRVMMRQGETAAPGAPILSILNTNKLDVVADASEDLLTKVKRGQKLKVKVPALDLEFMGPVSRIGKTVDPANRTFEVEIDVPGKYLRELKANLLAVVEVLDYSAEDIIVVSQDQIQQEIDGRRYVFLAVDEGEQGDIARKVYVETGASFDNKAVIQSGIKVNDRLITAGSRGLTDGQKISLSQNPIQ</sequence>
<evidence type="ECO:0000256" key="2">
    <source>
        <dbReference type="SAM" id="Coils"/>
    </source>
</evidence>
<dbReference type="SUPFAM" id="SSF111369">
    <property type="entry name" value="HlyD-like secretion proteins"/>
    <property type="match status" value="1"/>
</dbReference>
<dbReference type="Gene3D" id="2.40.420.20">
    <property type="match status" value="1"/>
</dbReference>
<evidence type="ECO:0000256" key="3">
    <source>
        <dbReference type="SAM" id="SignalP"/>
    </source>
</evidence>
<dbReference type="PANTHER" id="PTHR30469:SF15">
    <property type="entry name" value="HLYD FAMILY OF SECRETION PROTEINS"/>
    <property type="match status" value="1"/>
</dbReference>
<keyword evidence="3" id="KW-0732">Signal</keyword>
<comment type="caution">
    <text evidence="5">The sequence shown here is derived from an EMBL/GenBank/DDBJ whole genome shotgun (WGS) entry which is preliminary data.</text>
</comment>
<feature type="coiled-coil region" evidence="2">
    <location>
        <begin position="131"/>
        <end position="158"/>
    </location>
</feature>
<reference evidence="5 6" key="1">
    <citation type="submission" date="2019-08" db="EMBL/GenBank/DDBJ databases">
        <title>Lewinella sp. strain SSH13 Genome sequencing and assembly.</title>
        <authorList>
            <person name="Kim I."/>
        </authorList>
    </citation>
    <scope>NUCLEOTIDE SEQUENCE [LARGE SCALE GENOMIC DNA]</scope>
    <source>
        <strain evidence="5 6">SSH13</strain>
    </source>
</reference>
<dbReference type="Pfam" id="PF25893">
    <property type="entry name" value="HH_CzcB"/>
    <property type="match status" value="1"/>
</dbReference>
<dbReference type="OrthoDB" id="9806939at2"/>
<feature type="domain" description="CzcB-like alpha-helical hairpin" evidence="4">
    <location>
        <begin position="141"/>
        <end position="185"/>
    </location>
</feature>
<evidence type="ECO:0000259" key="4">
    <source>
        <dbReference type="Pfam" id="PF25893"/>
    </source>
</evidence>
<dbReference type="InterPro" id="IPR058648">
    <property type="entry name" value="HH_CzcB-like"/>
</dbReference>
<evidence type="ECO:0000256" key="1">
    <source>
        <dbReference type="ARBA" id="ARBA00009477"/>
    </source>
</evidence>
<gene>
    <name evidence="5" type="ORF">FUA23_15200</name>
</gene>
<dbReference type="PANTHER" id="PTHR30469">
    <property type="entry name" value="MULTIDRUG RESISTANCE PROTEIN MDTA"/>
    <property type="match status" value="1"/>
</dbReference>
<proteinExistence type="inferred from homology"/>
<keyword evidence="6" id="KW-1185">Reference proteome</keyword>
<dbReference type="NCBIfam" id="TIGR01730">
    <property type="entry name" value="RND_mfp"/>
    <property type="match status" value="1"/>
</dbReference>
<dbReference type="EMBL" id="VOXD01000024">
    <property type="protein sequence ID" value="TXF88325.1"/>
    <property type="molecule type" value="Genomic_DNA"/>
</dbReference>
<dbReference type="AlphaFoldDB" id="A0A5C7FFG7"/>
<dbReference type="RefSeq" id="WP_147931613.1">
    <property type="nucleotide sequence ID" value="NZ_VOXD01000024.1"/>
</dbReference>
<evidence type="ECO:0000313" key="6">
    <source>
        <dbReference type="Proteomes" id="UP000321907"/>
    </source>
</evidence>
<protein>
    <submittedName>
        <fullName evidence="5">Efflux RND transporter periplasmic adaptor subunit</fullName>
    </submittedName>
</protein>
<accession>A0A5C7FFG7</accession>
<keyword evidence="2" id="KW-0175">Coiled coil</keyword>
<feature type="signal peptide" evidence="3">
    <location>
        <begin position="1"/>
        <end position="22"/>
    </location>
</feature>
<dbReference type="InterPro" id="IPR006143">
    <property type="entry name" value="RND_pump_MFP"/>
</dbReference>
<dbReference type="Proteomes" id="UP000321907">
    <property type="component" value="Unassembled WGS sequence"/>
</dbReference>
<dbReference type="PROSITE" id="PS51257">
    <property type="entry name" value="PROKAR_LIPOPROTEIN"/>
    <property type="match status" value="1"/>
</dbReference>
<evidence type="ECO:0000313" key="5">
    <source>
        <dbReference type="EMBL" id="TXF88325.1"/>
    </source>
</evidence>
<dbReference type="GO" id="GO:1990281">
    <property type="term" value="C:efflux pump complex"/>
    <property type="evidence" value="ECO:0007669"/>
    <property type="project" value="TreeGrafter"/>
</dbReference>
<dbReference type="Gene3D" id="1.10.287.470">
    <property type="entry name" value="Helix hairpin bin"/>
    <property type="match status" value="1"/>
</dbReference>